<name>A0A1M5PDZ3_9FLAO</name>
<evidence type="ECO:0000313" key="3">
    <source>
        <dbReference type="Proteomes" id="UP000184108"/>
    </source>
</evidence>
<reference evidence="3" key="1">
    <citation type="submission" date="2016-11" db="EMBL/GenBank/DDBJ databases">
        <authorList>
            <person name="Varghese N."/>
            <person name="Submissions S."/>
        </authorList>
    </citation>
    <scope>NUCLEOTIDE SEQUENCE [LARGE SCALE GENOMIC DNA]</scope>
    <source>
        <strain evidence="3">YR203</strain>
    </source>
</reference>
<evidence type="ECO:0000313" key="2">
    <source>
        <dbReference type="EMBL" id="SHG99994.1"/>
    </source>
</evidence>
<feature type="transmembrane region" description="Helical" evidence="1">
    <location>
        <begin position="78"/>
        <end position="96"/>
    </location>
</feature>
<dbReference type="Proteomes" id="UP000184108">
    <property type="component" value="Unassembled WGS sequence"/>
</dbReference>
<organism evidence="2 3">
    <name type="scientific">Chryseobacterium vrystaatense</name>
    <dbReference type="NCBI Taxonomy" id="307480"/>
    <lineage>
        <taxon>Bacteria</taxon>
        <taxon>Pseudomonadati</taxon>
        <taxon>Bacteroidota</taxon>
        <taxon>Flavobacteriia</taxon>
        <taxon>Flavobacteriales</taxon>
        <taxon>Weeksellaceae</taxon>
        <taxon>Chryseobacterium group</taxon>
        <taxon>Chryseobacterium</taxon>
    </lineage>
</organism>
<evidence type="ECO:0008006" key="4">
    <source>
        <dbReference type="Google" id="ProtNLM"/>
    </source>
</evidence>
<dbReference type="AlphaFoldDB" id="A0A1M5PDZ3"/>
<dbReference type="EMBL" id="FQVE01000010">
    <property type="protein sequence ID" value="SHG99994.1"/>
    <property type="molecule type" value="Genomic_DNA"/>
</dbReference>
<accession>A0A1M5PDZ3</accession>
<proteinExistence type="predicted"/>
<keyword evidence="1" id="KW-1133">Transmembrane helix</keyword>
<dbReference type="Pfam" id="PF10947">
    <property type="entry name" value="DUF2628"/>
    <property type="match status" value="1"/>
</dbReference>
<gene>
    <name evidence="2" type="ORF">SAMN02787073_0060</name>
</gene>
<protein>
    <recommendedName>
        <fullName evidence="4">DUF2628 domain-containing protein</fullName>
    </recommendedName>
</protein>
<feature type="transmembrane region" description="Helical" evidence="1">
    <location>
        <begin position="54"/>
        <end position="72"/>
    </location>
</feature>
<dbReference type="InterPro" id="IPR024399">
    <property type="entry name" value="DUF2628"/>
</dbReference>
<keyword evidence="1" id="KW-0812">Transmembrane</keyword>
<sequence length="140" mass="16535">MMEEILKKENLNWNMSGYDEVWNDRFLFFQMNGAPNTKTFKQGLKKLPTLIMKLRILINFYALLSGFIYFFIKGMWKSAVAIIGLGIACFITCLFVPESFHSTLVISYIFFCGMRANYLYYRKEVLGKDDFNIFQGMRFF</sequence>
<keyword evidence="1" id="KW-0472">Membrane</keyword>
<evidence type="ECO:0000256" key="1">
    <source>
        <dbReference type="SAM" id="Phobius"/>
    </source>
</evidence>